<dbReference type="InterPro" id="IPR043429">
    <property type="entry name" value="ArtM/GltK/GlnP/TcyL/YhdX-like"/>
</dbReference>
<feature type="transmembrane region" description="Helical" evidence="5">
    <location>
        <begin position="292"/>
        <end position="320"/>
    </location>
</feature>
<feature type="transmembrane region" description="Helical" evidence="5">
    <location>
        <begin position="258"/>
        <end position="280"/>
    </location>
</feature>
<comment type="subcellular location">
    <subcellularLocation>
        <location evidence="5">Cell membrane</location>
        <topology evidence="5">Multi-pass membrane protein</topology>
    </subcellularLocation>
    <subcellularLocation>
        <location evidence="1">Membrane</location>
        <topology evidence="1">Multi-pass membrane protein</topology>
    </subcellularLocation>
</comment>
<dbReference type="PROSITE" id="PS50928">
    <property type="entry name" value="ABC_TM1"/>
    <property type="match status" value="1"/>
</dbReference>
<keyword evidence="2 5" id="KW-0812">Transmembrane</keyword>
<proteinExistence type="inferred from homology"/>
<evidence type="ECO:0000259" key="6">
    <source>
        <dbReference type="PROSITE" id="PS50928"/>
    </source>
</evidence>
<dbReference type="CDD" id="cd06261">
    <property type="entry name" value="TM_PBP2"/>
    <property type="match status" value="1"/>
</dbReference>
<feature type="transmembrane region" description="Helical" evidence="5">
    <location>
        <begin position="469"/>
        <end position="486"/>
    </location>
</feature>
<dbReference type="GO" id="GO:0005886">
    <property type="term" value="C:plasma membrane"/>
    <property type="evidence" value="ECO:0007669"/>
    <property type="project" value="UniProtKB-SubCell"/>
</dbReference>
<evidence type="ECO:0000256" key="2">
    <source>
        <dbReference type="ARBA" id="ARBA00022692"/>
    </source>
</evidence>
<sequence length="508" mass="57824">MNFNMIILISFVFVIIPALIKRFELESKIDARIQKVFDINFIFETAFGKVPKYQYNFYISLALGVVFTYLSLNSDTILSSLFYLFSLLFFAYLAHLNSDDLLDTFSNKIITLLAFYVFYNVLTSSISYFLIDTDWTIIFKNRRYILLGPYFINSQTGDEVWRFWPPLYALLFLVCSGYGTLRENKYKFLIPYAIFSIIFIFALTYDADYYSTKFEEDISNRGYDATSSLIVLTGALVFGLVSYLVTHHYCLKLEDFQVNYWQNILVYLSFAGFLGTLLILDPPGESGVRPSAWGGFVLNLIFAFGSLFIGFGIGVALAFGRRSTLPIFSFPSVAIIELVRAGPLVAWLFFAQFMFPDLMTPIWDADFASRIILVFSFFFGCYLAEILRGGLQSVPHGQYEAATALGLSPTQIKLQIELPQAIRITLPAIVSQMIAMLKDTSLVYFFGITDAFKVAQDIPNQRDFIGQDFDALIFIGMMFWVLSFYLSQISRRIEMSLGLIKEGGGELT</sequence>
<reference evidence="7" key="1">
    <citation type="submission" date="2014-11" db="EMBL/GenBank/DDBJ databases">
        <authorList>
            <person name="Zhu J."/>
            <person name="Qi W."/>
            <person name="Song R."/>
        </authorList>
    </citation>
    <scope>NUCLEOTIDE SEQUENCE</scope>
</reference>
<dbReference type="Gene3D" id="1.10.3720.10">
    <property type="entry name" value="MetI-like"/>
    <property type="match status" value="1"/>
</dbReference>
<keyword evidence="4 5" id="KW-0472">Membrane</keyword>
<feature type="transmembrane region" description="Helical" evidence="5">
    <location>
        <begin position="332"/>
        <end position="355"/>
    </location>
</feature>
<evidence type="ECO:0000256" key="3">
    <source>
        <dbReference type="ARBA" id="ARBA00022989"/>
    </source>
</evidence>
<name>A0A1B1TDB1_9ARCH</name>
<keyword evidence="3 5" id="KW-1133">Transmembrane helix</keyword>
<feature type="domain" description="ABC transmembrane type-1" evidence="6">
    <location>
        <begin position="296"/>
        <end position="490"/>
    </location>
</feature>
<dbReference type="SUPFAM" id="SSF161098">
    <property type="entry name" value="MetI-like"/>
    <property type="match status" value="1"/>
</dbReference>
<feature type="transmembrane region" description="Helical" evidence="5">
    <location>
        <begin position="78"/>
        <end position="97"/>
    </location>
</feature>
<evidence type="ECO:0000256" key="4">
    <source>
        <dbReference type="ARBA" id="ARBA00023136"/>
    </source>
</evidence>
<feature type="transmembrane region" description="Helical" evidence="5">
    <location>
        <begin position="163"/>
        <end position="181"/>
    </location>
</feature>
<dbReference type="GO" id="GO:0055085">
    <property type="term" value="P:transmembrane transport"/>
    <property type="evidence" value="ECO:0007669"/>
    <property type="project" value="InterPro"/>
</dbReference>
<evidence type="ECO:0000256" key="5">
    <source>
        <dbReference type="RuleBase" id="RU363032"/>
    </source>
</evidence>
<dbReference type="InterPro" id="IPR000515">
    <property type="entry name" value="MetI-like"/>
</dbReference>
<feature type="transmembrane region" description="Helical" evidence="5">
    <location>
        <begin position="6"/>
        <end position="23"/>
    </location>
</feature>
<dbReference type="Pfam" id="PF00528">
    <property type="entry name" value="BPD_transp_1"/>
    <property type="match status" value="1"/>
</dbReference>
<feature type="transmembrane region" description="Helical" evidence="5">
    <location>
        <begin position="367"/>
        <end position="387"/>
    </location>
</feature>
<dbReference type="PANTHER" id="PTHR30614">
    <property type="entry name" value="MEMBRANE COMPONENT OF AMINO ACID ABC TRANSPORTER"/>
    <property type="match status" value="1"/>
</dbReference>
<feature type="transmembrane region" description="Helical" evidence="5">
    <location>
        <begin position="109"/>
        <end position="131"/>
    </location>
</feature>
<feature type="transmembrane region" description="Helical" evidence="5">
    <location>
        <begin position="55"/>
        <end position="72"/>
    </location>
</feature>
<feature type="transmembrane region" description="Helical" evidence="5">
    <location>
        <begin position="225"/>
        <end position="246"/>
    </location>
</feature>
<dbReference type="InterPro" id="IPR035906">
    <property type="entry name" value="MetI-like_sf"/>
</dbReference>
<reference evidence="7" key="2">
    <citation type="journal article" date="2015" name="ISME J.">
        <title>A new class of marine Euryarchaeota group II from the Mediterranean deep chlorophyll maximum.</title>
        <authorList>
            <person name="Martin-Cuadrado A.B."/>
            <person name="Garcia-Heredia I."/>
            <person name="Molto A.G."/>
            <person name="Lopez-Ubeda R."/>
            <person name="Kimes N."/>
            <person name="Lopez-Garcia P."/>
            <person name="Moreira D."/>
            <person name="Rodriguez-Valera F."/>
        </authorList>
    </citation>
    <scope>NUCLEOTIDE SEQUENCE</scope>
</reference>
<dbReference type="PANTHER" id="PTHR30614:SF41">
    <property type="entry name" value="INNER MEMBRANE AMINO-ACID ABC TRANSPORTER PERMEASE PROTEIN YHDY"/>
    <property type="match status" value="1"/>
</dbReference>
<organism evidence="7">
    <name type="scientific">uncultured Poseidoniia archaeon</name>
    <dbReference type="NCBI Taxonomy" id="1697135"/>
    <lineage>
        <taxon>Archaea</taxon>
        <taxon>Methanobacteriati</taxon>
        <taxon>Thermoplasmatota</taxon>
        <taxon>Candidatus Poseidoniia</taxon>
        <taxon>environmental samples</taxon>
    </lineage>
</organism>
<dbReference type="AlphaFoldDB" id="A0A1B1TDB1"/>
<feature type="transmembrane region" description="Helical" evidence="5">
    <location>
        <begin position="188"/>
        <end position="205"/>
    </location>
</feature>
<protein>
    <submittedName>
        <fullName evidence="7">Polar amino acid ABC transporter, inner membrane subunit (AapM, bztC)</fullName>
    </submittedName>
</protein>
<evidence type="ECO:0000313" key="7">
    <source>
        <dbReference type="EMBL" id="ANV80269.1"/>
    </source>
</evidence>
<comment type="similarity">
    <text evidence="5">Belongs to the binding-protein-dependent transport system permease family.</text>
</comment>
<accession>A0A1B1TDB1</accession>
<dbReference type="GO" id="GO:0006865">
    <property type="term" value="P:amino acid transport"/>
    <property type="evidence" value="ECO:0007669"/>
    <property type="project" value="TreeGrafter"/>
</dbReference>
<keyword evidence="5" id="KW-0813">Transport</keyword>
<evidence type="ECO:0000256" key="1">
    <source>
        <dbReference type="ARBA" id="ARBA00004141"/>
    </source>
</evidence>
<dbReference type="EMBL" id="KP211882">
    <property type="protein sequence ID" value="ANV80269.1"/>
    <property type="molecule type" value="Genomic_DNA"/>
</dbReference>